<dbReference type="InterPro" id="IPR038607">
    <property type="entry name" value="PhoD-like_sf"/>
</dbReference>
<dbReference type="RefSeq" id="WP_242286800.1">
    <property type="nucleotide sequence ID" value="NZ_JAKKSL010000002.1"/>
</dbReference>
<keyword evidence="2" id="KW-1185">Reference proteome</keyword>
<name>A0ABS9X285_9GAMM</name>
<comment type="caution">
    <text evidence="1">The sequence shown here is derived from an EMBL/GenBank/DDBJ whole genome shotgun (WGS) entry which is preliminary data.</text>
</comment>
<gene>
    <name evidence="1" type="ORF">L3081_14430</name>
</gene>
<protein>
    <submittedName>
        <fullName evidence="1">Uncharacterized protein</fullName>
    </submittedName>
</protein>
<evidence type="ECO:0000313" key="2">
    <source>
        <dbReference type="Proteomes" id="UP001139646"/>
    </source>
</evidence>
<proteinExistence type="predicted"/>
<accession>A0ABS9X285</accession>
<dbReference type="Proteomes" id="UP001139646">
    <property type="component" value="Unassembled WGS sequence"/>
</dbReference>
<dbReference type="PANTHER" id="PTHR37031:SF2">
    <property type="entry name" value="PHOD-LIKE PHOSPHATASE METALLOPHOSPHATASE DOMAIN-CONTAINING PROTEIN"/>
    <property type="match status" value="1"/>
</dbReference>
<dbReference type="EMBL" id="JAKKSL010000002">
    <property type="protein sequence ID" value="MCI2284362.1"/>
    <property type="molecule type" value="Genomic_DNA"/>
</dbReference>
<reference evidence="1" key="1">
    <citation type="submission" date="2022-01" db="EMBL/GenBank/DDBJ databases">
        <title>Colwellia maritima, isolated from seawater.</title>
        <authorList>
            <person name="Kristyanto S."/>
            <person name="Jung J."/>
            <person name="Jeon C.O."/>
        </authorList>
    </citation>
    <scope>NUCLEOTIDE SEQUENCE</scope>
    <source>
        <strain evidence="1">MSW7</strain>
    </source>
</reference>
<organism evidence="1 2">
    <name type="scientific">Colwellia maritima</name>
    <dbReference type="NCBI Taxonomy" id="2912588"/>
    <lineage>
        <taxon>Bacteria</taxon>
        <taxon>Pseudomonadati</taxon>
        <taxon>Pseudomonadota</taxon>
        <taxon>Gammaproteobacteria</taxon>
        <taxon>Alteromonadales</taxon>
        <taxon>Colwelliaceae</taxon>
        <taxon>Colwellia</taxon>
    </lineage>
</organism>
<evidence type="ECO:0000313" key="1">
    <source>
        <dbReference type="EMBL" id="MCI2284362.1"/>
    </source>
</evidence>
<dbReference type="SUPFAM" id="SSF56300">
    <property type="entry name" value="Metallo-dependent phosphatases"/>
    <property type="match status" value="1"/>
</dbReference>
<dbReference type="Gene3D" id="3.60.21.70">
    <property type="entry name" value="PhoD-like phosphatase"/>
    <property type="match status" value="1"/>
</dbReference>
<dbReference type="PANTHER" id="PTHR37031">
    <property type="entry name" value="METALLOPHOSPHATASE BINDING DOMAIN PROTEIN"/>
    <property type="match status" value="1"/>
</dbReference>
<dbReference type="InterPro" id="IPR029052">
    <property type="entry name" value="Metallo-depent_PP-like"/>
</dbReference>
<sequence>MTINTSVLPVIIAGPIVRKAINKQIVFWLVTSQQYQCCVTLYDENGTKVYSATLTDKQHACITVGKQAFVNLLNIHLTDDLPDNTWISYNITLKNSTNTFNCTELNNLCYENQAYPRFWHTTQANHVLHGSCRKPHHKSSDGLLAVDTQIANALKDKNPAPDLLMLSGDQVYIDDVAGPMLSAIHQVIALLGLHSGSWQNEDIENSEQLLSSPDCYYQRDKILPLFEGDNDNFLDFFKGKKKRVFTSVSAHNHLISFAEVMAMYLLVWSPELWEFVTFDDSKIATKHQQRYQEEQKVIEEFAKGLPSVRRALAHIRTFMIHDDHDITDDWNLTREWEEIAYGHPFSKRIIGNALTGYWLCQGWGNNPEVFDEIYQQAKDCFSSNKMNNIDALIDTLLQFNQWHYSVETHPKMVVLDTRTQRWRSEKKQTALQV</sequence>